<evidence type="ECO:0008006" key="6">
    <source>
        <dbReference type="Google" id="ProtNLM"/>
    </source>
</evidence>
<dbReference type="InterPro" id="IPR002347">
    <property type="entry name" value="SDR_fam"/>
</dbReference>
<dbReference type="CDD" id="cd05233">
    <property type="entry name" value="SDR_c"/>
    <property type="match status" value="1"/>
</dbReference>
<evidence type="ECO:0000313" key="4">
    <source>
        <dbReference type="EMBL" id="OHU80659.1"/>
    </source>
</evidence>
<protein>
    <recommendedName>
        <fullName evidence="6">Short-chain dehydrogenase</fullName>
    </recommendedName>
</protein>
<evidence type="ECO:0000256" key="2">
    <source>
        <dbReference type="ARBA" id="ARBA00023002"/>
    </source>
</evidence>
<dbReference type="GO" id="GO:0016491">
    <property type="term" value="F:oxidoreductase activity"/>
    <property type="evidence" value="ECO:0007669"/>
    <property type="project" value="UniProtKB-KW"/>
</dbReference>
<dbReference type="SUPFAM" id="SSF51735">
    <property type="entry name" value="NAD(P)-binding Rossmann-fold domains"/>
    <property type="match status" value="1"/>
</dbReference>
<dbReference type="EMBL" id="MLIS01000001">
    <property type="protein sequence ID" value="OHU80659.1"/>
    <property type="molecule type" value="Genomic_DNA"/>
</dbReference>
<dbReference type="InterPro" id="IPR051122">
    <property type="entry name" value="SDR_DHRS6-like"/>
</dbReference>
<reference evidence="4 5" key="1">
    <citation type="submission" date="2016-10" db="EMBL/GenBank/DDBJ databases">
        <title>Evaluation of Human, Veterinary and Environmental Mycobacterium chelonae Isolates by Core Genome Phylogenomic Analysis, Targeted Gene Comparison, and Anti-microbial Susceptibility Patterns: A Tale of Mistaken Identities.</title>
        <authorList>
            <person name="Fogelson S.B."/>
            <person name="Camus A.C."/>
            <person name="Lorenz W."/>
            <person name="Vasireddy R."/>
            <person name="Vasireddy S."/>
            <person name="Smith T."/>
            <person name="Brown-Elliott B.A."/>
            <person name="Wallace R.J.Jr."/>
            <person name="Hasan N.A."/>
            <person name="Reischl U."/>
            <person name="Sanchez S."/>
        </authorList>
    </citation>
    <scope>NUCLEOTIDE SEQUENCE [LARGE SCALE GENOMIC DNA]</scope>
    <source>
        <strain evidence="4 5">15518</strain>
    </source>
</reference>
<dbReference type="Gene3D" id="3.40.50.720">
    <property type="entry name" value="NAD(P)-binding Rossmann-like Domain"/>
    <property type="match status" value="1"/>
</dbReference>
<comment type="caution">
    <text evidence="4">The sequence shown here is derived from an EMBL/GenBank/DDBJ whole genome shotgun (WGS) entry which is preliminary data.</text>
</comment>
<sequence>MAFEFNGKRVVVTGASSGIGRATALRLADYGASVLAVGRDQVKLEEVFSQARALTGEVVTFAADLTDPESIAVVAQQARQWGDIAGLVNAAGGLAERVDYRRPAEFARQNSTAEIFDYTFALNTRAPALMSYALQEELRASGQGAIVNVSSSAALTAPALAPYYSASKAALATLTRSLAKQFSPDIRVNTVTPGHTDTPGFASDPAINAAEAQKSLLGQRIGRVDEVVAPIPFLLDPASSGWITGSDITVNGGATA</sequence>
<evidence type="ECO:0000256" key="3">
    <source>
        <dbReference type="RuleBase" id="RU000363"/>
    </source>
</evidence>
<comment type="similarity">
    <text evidence="1 3">Belongs to the short-chain dehydrogenases/reductases (SDR) family.</text>
</comment>
<dbReference type="PRINTS" id="PR00081">
    <property type="entry name" value="GDHRDH"/>
</dbReference>
<keyword evidence="5" id="KW-1185">Reference proteome</keyword>
<gene>
    <name evidence="4" type="ORF">BKG84_10890</name>
</gene>
<name>A0A1S1M7Q8_MYCCH</name>
<dbReference type="PROSITE" id="PS00061">
    <property type="entry name" value="ADH_SHORT"/>
    <property type="match status" value="1"/>
</dbReference>
<dbReference type="InterPro" id="IPR020904">
    <property type="entry name" value="Sc_DH/Rdtase_CS"/>
</dbReference>
<dbReference type="AlphaFoldDB" id="A0A1S1M7Q8"/>
<dbReference type="InterPro" id="IPR036291">
    <property type="entry name" value="NAD(P)-bd_dom_sf"/>
</dbReference>
<dbReference type="Pfam" id="PF00106">
    <property type="entry name" value="adh_short"/>
    <property type="match status" value="1"/>
</dbReference>
<dbReference type="PRINTS" id="PR00080">
    <property type="entry name" value="SDRFAMILY"/>
</dbReference>
<keyword evidence="2" id="KW-0560">Oxidoreductase</keyword>
<dbReference type="PANTHER" id="PTHR43477:SF1">
    <property type="entry name" value="DIHYDROANTICAPSIN 7-DEHYDROGENASE"/>
    <property type="match status" value="1"/>
</dbReference>
<evidence type="ECO:0000256" key="1">
    <source>
        <dbReference type="ARBA" id="ARBA00006484"/>
    </source>
</evidence>
<proteinExistence type="inferred from homology"/>
<dbReference type="Proteomes" id="UP000179441">
    <property type="component" value="Unassembled WGS sequence"/>
</dbReference>
<organism evidence="4 5">
    <name type="scientific">Mycobacteroides chelonae</name>
    <name type="common">Mycobacterium chelonae</name>
    <dbReference type="NCBI Taxonomy" id="1774"/>
    <lineage>
        <taxon>Bacteria</taxon>
        <taxon>Bacillati</taxon>
        <taxon>Actinomycetota</taxon>
        <taxon>Actinomycetes</taxon>
        <taxon>Mycobacteriales</taxon>
        <taxon>Mycobacteriaceae</taxon>
        <taxon>Mycobacteroides</taxon>
    </lineage>
</organism>
<dbReference type="PANTHER" id="PTHR43477">
    <property type="entry name" value="DIHYDROANTICAPSIN 7-DEHYDROGENASE"/>
    <property type="match status" value="1"/>
</dbReference>
<accession>A0A1S1M7Q8</accession>
<evidence type="ECO:0000313" key="5">
    <source>
        <dbReference type="Proteomes" id="UP000179441"/>
    </source>
</evidence>